<proteinExistence type="inferred from homology"/>
<feature type="transmembrane region" description="Helical" evidence="7">
    <location>
        <begin position="885"/>
        <end position="906"/>
    </location>
</feature>
<dbReference type="Proteomes" id="UP001180840">
    <property type="component" value="Unassembled WGS sequence"/>
</dbReference>
<comment type="similarity">
    <text evidence="2">Belongs to the ABC-4 integral membrane protein family. LolC/E subfamily.</text>
</comment>
<evidence type="ECO:0000256" key="7">
    <source>
        <dbReference type="SAM" id="Phobius"/>
    </source>
</evidence>
<feature type="transmembrane region" description="Helical" evidence="7">
    <location>
        <begin position="483"/>
        <end position="505"/>
    </location>
</feature>
<evidence type="ECO:0000256" key="2">
    <source>
        <dbReference type="ARBA" id="ARBA00005236"/>
    </source>
</evidence>
<feature type="transmembrane region" description="Helical" evidence="7">
    <location>
        <begin position="399"/>
        <end position="419"/>
    </location>
</feature>
<evidence type="ECO:0000256" key="5">
    <source>
        <dbReference type="ARBA" id="ARBA00022989"/>
    </source>
</evidence>
<keyword evidence="6 7" id="KW-0472">Membrane</keyword>
<dbReference type="PANTHER" id="PTHR30489">
    <property type="entry name" value="LIPOPROTEIN-RELEASING SYSTEM TRANSMEMBRANE PROTEIN LOLE"/>
    <property type="match status" value="1"/>
</dbReference>
<evidence type="ECO:0000313" key="10">
    <source>
        <dbReference type="Proteomes" id="UP001180840"/>
    </source>
</evidence>
<gene>
    <name evidence="9" type="ORF">J2S39_000492</name>
</gene>
<dbReference type="EMBL" id="JAVDXZ010000001">
    <property type="protein sequence ID" value="MDR7328816.1"/>
    <property type="molecule type" value="Genomic_DNA"/>
</dbReference>
<dbReference type="Pfam" id="PF02687">
    <property type="entry name" value="FtsX"/>
    <property type="match status" value="1"/>
</dbReference>
<feature type="transmembrane region" description="Helical" evidence="7">
    <location>
        <begin position="839"/>
        <end position="865"/>
    </location>
</feature>
<dbReference type="PANTHER" id="PTHR30489:SF0">
    <property type="entry name" value="LIPOPROTEIN-RELEASING SYSTEM TRANSMEMBRANE PROTEIN LOLE"/>
    <property type="match status" value="1"/>
</dbReference>
<dbReference type="InterPro" id="IPR003838">
    <property type="entry name" value="ABC3_permease_C"/>
</dbReference>
<keyword evidence="4 7" id="KW-0812">Transmembrane</keyword>
<feature type="transmembrane region" description="Helical" evidence="7">
    <location>
        <begin position="21"/>
        <end position="42"/>
    </location>
</feature>
<dbReference type="RefSeq" id="WP_290197809.1">
    <property type="nucleotide sequence ID" value="NZ_CP047654.1"/>
</dbReference>
<accession>A0ABU1ZV70</accession>
<name>A0ABU1ZV70_9CORY</name>
<comment type="caution">
    <text evidence="9">The sequence shown here is derived from an EMBL/GenBank/DDBJ whole genome shotgun (WGS) entry which is preliminary data.</text>
</comment>
<evidence type="ECO:0000256" key="3">
    <source>
        <dbReference type="ARBA" id="ARBA00022475"/>
    </source>
</evidence>
<sequence length="921" mass="97372">MSSLAAAVRPTRRDAIRHPQRILVAVLLIALPVAVLSFQWLWTDSAQFSTRVPGSQATVSVDYAACVEPERPGGAFRRPVDCPSGEDVAAALPSQFESHFFVDHLYGMVSGRNFTADVSAVQLPTEALPEDFSPPVGHAPGPGEVMVPTRLRREYGVTVGDPVRIMLGQEPIELTVSGFTPGETALATGTTLVAPEEDPAVVGGIMQWQISGPRPLTEEDARRLEEAGFTVQSAQLPGRRSPDPSYLGSMSPGQLLSFTAGRVSVLLIGLFILVLIMSPVFTIAAARQTRNYALMRAQGAAPKHIWWAVLAYGAIAGVLGATTGVVLGAGAAAITWRVVFTGWPFTVLWATLAMLWVVTVGISVLSASLPADRVERSTAAAGMSGAETDRITGWRKTMATGPVVLVTVAVGWLVARVVARAVVGSDDRLIYFPFFNPAYPVLVLIIVVALAASVPAVLLLVSRLTDRAGLAWRMAGRDARRRALTSTAAIAAIVVVVFLASASLVTLRTMEARTRAEAESVHPLNLVTVQHLPMGRPYDGKPSVATEAGLNRAMDSLASSVPTSTVVAIEEVVFGEPATAGDVAPGYGQGAYFEDQSVCRDRYPGPGGDSTRRLLDDPELSATCLAYLRSYTAHSPLAMSGGPLVASERLLDLFTWSDPRAHALAVAALNRPAVIVSRDHESLGSPRPLKVVRSVGESSEGPEEETTLLTDVAVVPALPEGYNGPMLITAPLVAQFGAQTRLSGFAALTTETPSSAERDRAQRAVSVGDPNYSLFFNTQSSAPRAFYWQVAGILALGAFAIVSLISALGSVRDRRRYDQLAALGAAPGTAARIAAASAWLLAFVGAGTGLLAGHLAAVAMLRTPVSTVNGDLVLRGDFVYLRVEWAEVVALLLVVPLLAGAFFALLHLRSGRAENVAQRDD</sequence>
<feature type="transmembrane region" description="Helical" evidence="7">
    <location>
        <begin position="786"/>
        <end position="808"/>
    </location>
</feature>
<feature type="transmembrane region" description="Helical" evidence="7">
    <location>
        <begin position="439"/>
        <end position="462"/>
    </location>
</feature>
<protein>
    <submittedName>
        <fullName evidence="9">ABC transport system permease protein</fullName>
    </submittedName>
</protein>
<keyword evidence="10" id="KW-1185">Reference proteome</keyword>
<comment type="subcellular location">
    <subcellularLocation>
        <location evidence="1">Cell membrane</location>
        <topology evidence="1">Multi-pass membrane protein</topology>
    </subcellularLocation>
</comment>
<feature type="transmembrane region" description="Helical" evidence="7">
    <location>
        <begin position="346"/>
        <end position="367"/>
    </location>
</feature>
<evidence type="ECO:0000313" key="9">
    <source>
        <dbReference type="EMBL" id="MDR7328816.1"/>
    </source>
</evidence>
<reference evidence="9" key="1">
    <citation type="submission" date="2023-07" db="EMBL/GenBank/DDBJ databases">
        <title>Sequencing the genomes of 1000 actinobacteria strains.</title>
        <authorList>
            <person name="Klenk H.-P."/>
        </authorList>
    </citation>
    <scope>NUCLEOTIDE SEQUENCE</scope>
    <source>
        <strain evidence="9">DSM 107476</strain>
    </source>
</reference>
<organism evidence="9 10">
    <name type="scientific">Corynebacterium guangdongense</name>
    <dbReference type="NCBI Taxonomy" id="1783348"/>
    <lineage>
        <taxon>Bacteria</taxon>
        <taxon>Bacillati</taxon>
        <taxon>Actinomycetota</taxon>
        <taxon>Actinomycetes</taxon>
        <taxon>Mycobacteriales</taxon>
        <taxon>Corynebacteriaceae</taxon>
        <taxon>Corynebacterium</taxon>
    </lineage>
</organism>
<dbReference type="InterPro" id="IPR051447">
    <property type="entry name" value="Lipoprotein-release_system"/>
</dbReference>
<feature type="transmembrane region" description="Helical" evidence="7">
    <location>
        <begin position="305"/>
        <end position="334"/>
    </location>
</feature>
<evidence type="ECO:0000256" key="4">
    <source>
        <dbReference type="ARBA" id="ARBA00022692"/>
    </source>
</evidence>
<feature type="domain" description="ABC3 transporter permease C-terminal" evidence="8">
    <location>
        <begin position="264"/>
        <end position="368"/>
    </location>
</feature>
<feature type="transmembrane region" description="Helical" evidence="7">
    <location>
        <begin position="263"/>
        <end position="284"/>
    </location>
</feature>
<evidence type="ECO:0000259" key="8">
    <source>
        <dbReference type="Pfam" id="PF02687"/>
    </source>
</evidence>
<keyword evidence="5 7" id="KW-1133">Transmembrane helix</keyword>
<keyword evidence="3" id="KW-1003">Cell membrane</keyword>
<evidence type="ECO:0000256" key="6">
    <source>
        <dbReference type="ARBA" id="ARBA00023136"/>
    </source>
</evidence>
<evidence type="ECO:0000256" key="1">
    <source>
        <dbReference type="ARBA" id="ARBA00004651"/>
    </source>
</evidence>